<feature type="transmembrane region" description="Helical" evidence="1">
    <location>
        <begin position="38"/>
        <end position="55"/>
    </location>
</feature>
<comment type="caution">
    <text evidence="2">The sequence shown here is derived from an EMBL/GenBank/DDBJ whole genome shotgun (WGS) entry which is preliminary data.</text>
</comment>
<keyword evidence="3" id="KW-1185">Reference proteome</keyword>
<organism evidence="2 3">
    <name type="scientific">Brachionus plicatilis</name>
    <name type="common">Marine rotifer</name>
    <name type="synonym">Brachionus muelleri</name>
    <dbReference type="NCBI Taxonomy" id="10195"/>
    <lineage>
        <taxon>Eukaryota</taxon>
        <taxon>Metazoa</taxon>
        <taxon>Spiralia</taxon>
        <taxon>Gnathifera</taxon>
        <taxon>Rotifera</taxon>
        <taxon>Eurotatoria</taxon>
        <taxon>Monogononta</taxon>
        <taxon>Pseudotrocha</taxon>
        <taxon>Ploima</taxon>
        <taxon>Brachionidae</taxon>
        <taxon>Brachionus</taxon>
    </lineage>
</organism>
<dbReference type="EMBL" id="REGN01006159">
    <property type="protein sequence ID" value="RNA10559.1"/>
    <property type="molecule type" value="Genomic_DNA"/>
</dbReference>
<evidence type="ECO:0000256" key="1">
    <source>
        <dbReference type="SAM" id="Phobius"/>
    </source>
</evidence>
<keyword evidence="1" id="KW-0472">Membrane</keyword>
<protein>
    <submittedName>
        <fullName evidence="2">Uncharacterized protein</fullName>
    </submittedName>
</protein>
<reference evidence="2 3" key="1">
    <citation type="journal article" date="2018" name="Sci. Rep.">
        <title>Genomic signatures of local adaptation to the degree of environmental predictability in rotifers.</title>
        <authorList>
            <person name="Franch-Gras L."/>
            <person name="Hahn C."/>
            <person name="Garcia-Roger E.M."/>
            <person name="Carmona M.J."/>
            <person name="Serra M."/>
            <person name="Gomez A."/>
        </authorList>
    </citation>
    <scope>NUCLEOTIDE SEQUENCE [LARGE SCALE GENOMIC DNA]</scope>
    <source>
        <strain evidence="2">HYR1</strain>
    </source>
</reference>
<dbReference type="AlphaFoldDB" id="A0A3M7QGZ5"/>
<evidence type="ECO:0000313" key="2">
    <source>
        <dbReference type="EMBL" id="RNA10559.1"/>
    </source>
</evidence>
<keyword evidence="1" id="KW-0812">Transmembrane</keyword>
<keyword evidence="1" id="KW-1133">Transmembrane helix</keyword>
<dbReference type="Proteomes" id="UP000276133">
    <property type="component" value="Unassembled WGS sequence"/>
</dbReference>
<evidence type="ECO:0000313" key="3">
    <source>
        <dbReference type="Proteomes" id="UP000276133"/>
    </source>
</evidence>
<gene>
    <name evidence="2" type="ORF">BpHYR1_026472</name>
</gene>
<accession>A0A3M7QGZ5</accession>
<proteinExistence type="predicted"/>
<name>A0A3M7QGZ5_BRAPC</name>
<sequence length="75" mass="8845">MNSISNRIMNTKMKIALKNTSKYTQHKEERHLKNQENILLLCTCLSFAIGGSTILKTKFKFLIKKNQHIFKKLEY</sequence>